<reference evidence="12 13" key="1">
    <citation type="journal article" date="2017" name="ISME J.">
        <title>Potential for microbial H2 and metal transformations associated with novel bacteria and archaea in deep terrestrial subsurface sediments.</title>
        <authorList>
            <person name="Hernsdorf A.W."/>
            <person name="Amano Y."/>
            <person name="Miyakawa K."/>
            <person name="Ise K."/>
            <person name="Suzuki Y."/>
            <person name="Anantharaman K."/>
            <person name="Probst A."/>
            <person name="Burstein D."/>
            <person name="Thomas B.C."/>
            <person name="Banfield J.F."/>
        </authorList>
    </citation>
    <scope>NUCLEOTIDE SEQUENCE [LARGE SCALE GENOMIC DNA]</scope>
    <source>
        <strain evidence="12">HGW-Dojkabacteria-1</strain>
    </source>
</reference>
<keyword evidence="3 9" id="KW-0436">Ligase</keyword>
<feature type="domain" description="GS catalytic" evidence="11">
    <location>
        <begin position="141"/>
        <end position="478"/>
    </location>
</feature>
<proteinExistence type="inferred from homology"/>
<dbReference type="Pfam" id="PF00120">
    <property type="entry name" value="Gln-synt_C"/>
    <property type="match status" value="1"/>
</dbReference>
<dbReference type="InterPro" id="IPR036651">
    <property type="entry name" value="Gln_synt_N_sf"/>
</dbReference>
<dbReference type="Gene3D" id="3.10.20.70">
    <property type="entry name" value="Glutamine synthetase, N-terminal domain"/>
    <property type="match status" value="1"/>
</dbReference>
<feature type="coiled-coil region" evidence="10">
    <location>
        <begin position="16"/>
        <end position="48"/>
    </location>
</feature>
<gene>
    <name evidence="12" type="ORF">CVU76_01540</name>
</gene>
<keyword evidence="5 9" id="KW-0067">ATP-binding</keyword>
<dbReference type="SMART" id="SM01230">
    <property type="entry name" value="Gln-synt_C"/>
    <property type="match status" value="1"/>
</dbReference>
<protein>
    <recommendedName>
        <fullName evidence="9">Glutamine synthetase</fullName>
        <ecNumber evidence="9">6.3.1.2</ecNumber>
    </recommendedName>
</protein>
<dbReference type="PROSITE" id="PS00180">
    <property type="entry name" value="GLNA_1"/>
    <property type="match status" value="1"/>
</dbReference>
<evidence type="ECO:0000256" key="10">
    <source>
        <dbReference type="SAM" id="Coils"/>
    </source>
</evidence>
<comment type="caution">
    <text evidence="12">The sequence shown here is derived from an EMBL/GenBank/DDBJ whole genome shotgun (WGS) entry which is preliminary data.</text>
</comment>
<comment type="catalytic activity">
    <reaction evidence="9">
        <text>L-glutamate + NH4(+) + ATP = L-glutamine + ADP + phosphate + H(+)</text>
        <dbReference type="Rhea" id="RHEA:16169"/>
        <dbReference type="ChEBI" id="CHEBI:15378"/>
        <dbReference type="ChEBI" id="CHEBI:28938"/>
        <dbReference type="ChEBI" id="CHEBI:29985"/>
        <dbReference type="ChEBI" id="CHEBI:30616"/>
        <dbReference type="ChEBI" id="CHEBI:43474"/>
        <dbReference type="ChEBI" id="CHEBI:58359"/>
        <dbReference type="ChEBI" id="CHEBI:456216"/>
        <dbReference type="EC" id="6.3.1.2"/>
    </reaction>
</comment>
<dbReference type="GO" id="GO:0005524">
    <property type="term" value="F:ATP binding"/>
    <property type="evidence" value="ECO:0007669"/>
    <property type="project" value="UniProtKB-KW"/>
</dbReference>
<dbReference type="GO" id="GO:0006542">
    <property type="term" value="P:glutamine biosynthetic process"/>
    <property type="evidence" value="ECO:0007669"/>
    <property type="project" value="InterPro"/>
</dbReference>
<evidence type="ECO:0000313" key="13">
    <source>
        <dbReference type="Proteomes" id="UP000233417"/>
    </source>
</evidence>
<evidence type="ECO:0000313" key="12">
    <source>
        <dbReference type="EMBL" id="PKN02700.1"/>
    </source>
</evidence>
<dbReference type="InterPro" id="IPR027303">
    <property type="entry name" value="Gln_synth_gly_rich_site"/>
</dbReference>
<comment type="similarity">
    <text evidence="2 7 8">Belongs to the glutamine synthetase family.</text>
</comment>
<keyword evidence="4 9" id="KW-0547">Nucleotide-binding</keyword>
<accession>A0A2N2F3B8</accession>
<keyword evidence="10" id="KW-0175">Coiled coil</keyword>
<dbReference type="EMBL" id="PHAO01000001">
    <property type="protein sequence ID" value="PKN02700.1"/>
    <property type="molecule type" value="Genomic_DNA"/>
</dbReference>
<dbReference type="InterPro" id="IPR027302">
    <property type="entry name" value="Gln_synth_N_conserv_site"/>
</dbReference>
<evidence type="ECO:0000256" key="5">
    <source>
        <dbReference type="ARBA" id="ARBA00022840"/>
    </source>
</evidence>
<dbReference type="GO" id="GO:0004356">
    <property type="term" value="F:glutamine synthetase activity"/>
    <property type="evidence" value="ECO:0007669"/>
    <property type="project" value="UniProtKB-EC"/>
</dbReference>
<dbReference type="SUPFAM" id="SSF55931">
    <property type="entry name" value="Glutamine synthetase/guanido kinase"/>
    <property type="match status" value="1"/>
</dbReference>
<evidence type="ECO:0000256" key="6">
    <source>
        <dbReference type="ARBA" id="ARBA00022842"/>
    </source>
</evidence>
<dbReference type="PANTHER" id="PTHR43785:SF12">
    <property type="entry name" value="TYPE-1 GLUTAMINE SYNTHETASE 2"/>
    <property type="match status" value="1"/>
</dbReference>
<evidence type="ECO:0000256" key="9">
    <source>
        <dbReference type="RuleBase" id="RU004356"/>
    </source>
</evidence>
<evidence type="ECO:0000256" key="8">
    <source>
        <dbReference type="RuleBase" id="RU000384"/>
    </source>
</evidence>
<name>A0A2N2F3B8_9BACT</name>
<evidence type="ECO:0000256" key="3">
    <source>
        <dbReference type="ARBA" id="ARBA00022598"/>
    </source>
</evidence>
<dbReference type="InterPro" id="IPR008147">
    <property type="entry name" value="Gln_synt_N"/>
</dbReference>
<evidence type="ECO:0000256" key="4">
    <source>
        <dbReference type="ARBA" id="ARBA00022741"/>
    </source>
</evidence>
<dbReference type="InterPro" id="IPR014746">
    <property type="entry name" value="Gln_synth/guanido_kin_cat_dom"/>
</dbReference>
<evidence type="ECO:0000256" key="1">
    <source>
        <dbReference type="ARBA" id="ARBA00001946"/>
    </source>
</evidence>
<dbReference type="Gene3D" id="3.30.590.10">
    <property type="entry name" value="Glutamine synthetase/guanido kinase, catalytic domain"/>
    <property type="match status" value="1"/>
</dbReference>
<dbReference type="InterPro" id="IPR008146">
    <property type="entry name" value="Gln_synth_cat_dom"/>
</dbReference>
<dbReference type="PANTHER" id="PTHR43785">
    <property type="entry name" value="GAMMA-GLUTAMYLPUTRESCINE SYNTHETASE"/>
    <property type="match status" value="1"/>
</dbReference>
<comment type="cofactor">
    <cofactor evidence="1">
        <name>Mg(2+)</name>
        <dbReference type="ChEBI" id="CHEBI:18420"/>
    </cofactor>
</comment>
<organism evidence="12 13">
    <name type="scientific">Candidatus Dojkabacteria bacterium HGW-Dojkabacteria-1</name>
    <dbReference type="NCBI Taxonomy" id="2013761"/>
    <lineage>
        <taxon>Bacteria</taxon>
        <taxon>Candidatus Dojkabacteria</taxon>
    </lineage>
</organism>
<evidence type="ECO:0000256" key="2">
    <source>
        <dbReference type="ARBA" id="ARBA00009897"/>
    </source>
</evidence>
<dbReference type="Proteomes" id="UP000233417">
    <property type="component" value="Unassembled WGS sequence"/>
</dbReference>
<sequence length="478" mass="54544">MDSSFTSFLTISYQELEKLNLKAKKKRKNRALVNEKALEKEYREYLEKTESIKAVTVAFSDLEGRFHMLDYDKKFLLESSNNLTFDGSSVRGFSSVDESDLRLRLDWASFYWLPADIFGAGKVAIFADICTREGEIHSSDFRARLKVLLKDLYKKKMEINVGNELEGFLFEGVDAEMHFRESKGFKLVSLGGYYHSLPKDKLRLFIDSVAEAQRALGFENEKDHPEVAPSQFELNYKYTDAINAADQIQLYKMIARQIAENMGCTACFLPKPLTNINGSGMHTNISILKNGKNSFYTKNGIETLSKFAKDFIDRVLANATDICLVLNSSVNSYRRLDPNFEAPNQIKCSAVDRSAMIRIPTGNENSTRIEVRSVGSDTNPYLLTYTLLKIGLEGPKTEIDESKRQRTRVLPGNIHDSLRIFKASDLMTEVLGEDAKERYANLKEKVADRAHKELGKSIKKSEVIYHHEITNQYLWNQF</sequence>
<dbReference type="AlphaFoldDB" id="A0A2N2F3B8"/>
<dbReference type="Pfam" id="PF03951">
    <property type="entry name" value="Gln-synt_N"/>
    <property type="match status" value="1"/>
</dbReference>
<evidence type="ECO:0000256" key="7">
    <source>
        <dbReference type="PROSITE-ProRule" id="PRU01331"/>
    </source>
</evidence>
<keyword evidence="6" id="KW-0460">Magnesium</keyword>
<evidence type="ECO:0000259" key="11">
    <source>
        <dbReference type="PROSITE" id="PS51987"/>
    </source>
</evidence>
<dbReference type="PROSITE" id="PS00181">
    <property type="entry name" value="GLNA_ATP"/>
    <property type="match status" value="1"/>
</dbReference>
<dbReference type="EC" id="6.3.1.2" evidence="9"/>
<dbReference type="PROSITE" id="PS51987">
    <property type="entry name" value="GS_CATALYTIC"/>
    <property type="match status" value="1"/>
</dbReference>
<dbReference type="SUPFAM" id="SSF54368">
    <property type="entry name" value="Glutamine synthetase, N-terminal domain"/>
    <property type="match status" value="1"/>
</dbReference>